<feature type="domain" description="DUF3821" evidence="3">
    <location>
        <begin position="31"/>
        <end position="241"/>
    </location>
</feature>
<keyword evidence="2" id="KW-1133">Transmembrane helix</keyword>
<keyword evidence="2" id="KW-0812">Transmembrane</keyword>
<name>H1Z310_9EURY</name>
<dbReference type="RefSeq" id="WP_004077305.1">
    <property type="nucleotide sequence ID" value="NZ_CM001436.1"/>
</dbReference>
<keyword evidence="2" id="KW-0472">Membrane</keyword>
<evidence type="ECO:0000313" key="5">
    <source>
        <dbReference type="Proteomes" id="UP000005741"/>
    </source>
</evidence>
<organism evidence="4 5">
    <name type="scientific">Methanoplanus limicola DSM 2279</name>
    <dbReference type="NCBI Taxonomy" id="937775"/>
    <lineage>
        <taxon>Archaea</taxon>
        <taxon>Methanobacteriati</taxon>
        <taxon>Methanobacteriota</taxon>
        <taxon>Stenosarchaea group</taxon>
        <taxon>Methanomicrobia</taxon>
        <taxon>Methanomicrobiales</taxon>
        <taxon>Methanomicrobiaceae</taxon>
        <taxon>Methanoplanus</taxon>
    </lineage>
</organism>
<keyword evidence="5" id="KW-1185">Reference proteome</keyword>
<dbReference type="Proteomes" id="UP000005741">
    <property type="component" value="Chromosome"/>
</dbReference>
<evidence type="ECO:0000256" key="2">
    <source>
        <dbReference type="SAM" id="Phobius"/>
    </source>
</evidence>
<dbReference type="AlphaFoldDB" id="H1Z310"/>
<dbReference type="InterPro" id="IPR024277">
    <property type="entry name" value="DUF3821"/>
</dbReference>
<evidence type="ECO:0000313" key="4">
    <source>
        <dbReference type="EMBL" id="EHQ35550.1"/>
    </source>
</evidence>
<dbReference type="EMBL" id="CM001436">
    <property type="protein sequence ID" value="EHQ35550.1"/>
    <property type="molecule type" value="Genomic_DNA"/>
</dbReference>
<protein>
    <recommendedName>
        <fullName evidence="3">DUF3821 domain-containing protein</fullName>
    </recommendedName>
</protein>
<sequence>MKKTGLIVITGFLLFLIFTAPASAVLTNIGQGDTVFLGEEGLTLTPSVFYSSGGVTDTQLAYFGSGANPAASAPNYVITPDKSSFYVDPNTFGDKSSAWYSYPNGSKNGHVAFYVNSPSLSVKLYAVRPGDSFDLTNGKVVKGEGLDFRIDSNLYPIFTRSGVAAGDDGVDIKFQDEVGATLTALYDCTGAVVSIVNIHPTSSVFYLPSGTPACVWDTGNDAYKMGSYKVWAECNVNGMMDNLGSVMGETTTAPIPSLAAAATPTPTPTPEKTTAAKTPTPVPATTAPTPAPTDAVTETETPAPVVTDTPVVTPAVTAESKGPADLPQTPLSLYTAIAGILAVFIAVNVLKKE</sequence>
<gene>
    <name evidence="4" type="ORF">Metlim_1447</name>
</gene>
<feature type="region of interest" description="Disordered" evidence="1">
    <location>
        <begin position="260"/>
        <end position="307"/>
    </location>
</feature>
<evidence type="ECO:0000256" key="1">
    <source>
        <dbReference type="SAM" id="MobiDB-lite"/>
    </source>
</evidence>
<feature type="transmembrane region" description="Helical" evidence="2">
    <location>
        <begin position="331"/>
        <end position="350"/>
    </location>
</feature>
<reference evidence="4 5" key="1">
    <citation type="submission" date="2011-10" db="EMBL/GenBank/DDBJ databases">
        <title>The Improved High-Quality Draft genome of Methanoplanus limicola DSM 2279.</title>
        <authorList>
            <consortium name="US DOE Joint Genome Institute (JGI-PGF)"/>
            <person name="Lucas S."/>
            <person name="Copeland A."/>
            <person name="Lapidus A."/>
            <person name="Glavina del Rio T."/>
            <person name="Dalin E."/>
            <person name="Tice H."/>
            <person name="Bruce D."/>
            <person name="Goodwin L."/>
            <person name="Pitluck S."/>
            <person name="Peters L."/>
            <person name="Mikhailova N."/>
            <person name="Lu M."/>
            <person name="Kyrpides N."/>
            <person name="Mavromatis K."/>
            <person name="Ivanova N."/>
            <person name="Markowitz V."/>
            <person name="Cheng J.-F."/>
            <person name="Hugenholtz P."/>
            <person name="Woyke T."/>
            <person name="Wu D."/>
            <person name="Wirth R."/>
            <person name="Brambilla E.-M."/>
            <person name="Klenk H.-P."/>
            <person name="Eisen J.A."/>
        </authorList>
    </citation>
    <scope>NUCLEOTIDE SEQUENCE [LARGE SCALE GENOMIC DNA]</scope>
    <source>
        <strain evidence="4 5">DSM 2279</strain>
    </source>
</reference>
<proteinExistence type="predicted"/>
<accession>H1Z310</accession>
<evidence type="ECO:0000259" key="3">
    <source>
        <dbReference type="Pfam" id="PF12863"/>
    </source>
</evidence>
<dbReference type="STRING" id="937775.Metlim_1447"/>
<dbReference type="Pfam" id="PF12863">
    <property type="entry name" value="DUF3821"/>
    <property type="match status" value="1"/>
</dbReference>
<dbReference type="OrthoDB" id="117766at2157"/>
<dbReference type="HOGENOM" id="CLU_066579_0_0_2"/>
<dbReference type="InParanoid" id="H1Z310"/>